<keyword evidence="3" id="KW-0143">Chaperone</keyword>
<keyword evidence="2" id="KW-0378">Hydrolase</keyword>
<reference evidence="8" key="1">
    <citation type="submission" date="2021-08" db="EMBL/GenBank/DDBJ databases">
        <title>Genome of a novel bacterium of the phylum Verrucomicrobia, Oleiharenicola sp. KSB-15.</title>
        <authorList>
            <person name="Chung J.-H."/>
            <person name="Ahn J.-H."/>
            <person name="Yoon Y."/>
            <person name="Kim D.-Y."/>
            <person name="An S.-H."/>
            <person name="Park I."/>
            <person name="Yeon J."/>
        </authorList>
    </citation>
    <scope>NUCLEOTIDE SEQUENCE</scope>
    <source>
        <strain evidence="8">KSB-15</strain>
    </source>
</reference>
<dbReference type="InterPro" id="IPR003495">
    <property type="entry name" value="CobW/HypB/UreG_nucleotide-bd"/>
</dbReference>
<proteinExistence type="inferred from homology"/>
<dbReference type="AlphaFoldDB" id="A0A8F9TZH5"/>
<gene>
    <name evidence="8" type="ORF">K0B96_13295</name>
</gene>
<evidence type="ECO:0000256" key="4">
    <source>
        <dbReference type="ARBA" id="ARBA00034320"/>
    </source>
</evidence>
<evidence type="ECO:0000256" key="6">
    <source>
        <dbReference type="ARBA" id="ARBA00049117"/>
    </source>
</evidence>
<name>A0A8F9TZH5_9BACT</name>
<dbReference type="CDD" id="cd03112">
    <property type="entry name" value="CobW-like"/>
    <property type="match status" value="1"/>
</dbReference>
<dbReference type="Gene3D" id="3.40.50.300">
    <property type="entry name" value="P-loop containing nucleotide triphosphate hydrolases"/>
    <property type="match status" value="1"/>
</dbReference>
<evidence type="ECO:0000313" key="8">
    <source>
        <dbReference type="EMBL" id="QYM80841.1"/>
    </source>
</evidence>
<dbReference type="KEGG" id="ole:K0B96_13295"/>
<organism evidence="8 9">
    <name type="scientific">Horticoccus luteus</name>
    <dbReference type="NCBI Taxonomy" id="2862869"/>
    <lineage>
        <taxon>Bacteria</taxon>
        <taxon>Pseudomonadati</taxon>
        <taxon>Verrucomicrobiota</taxon>
        <taxon>Opitutia</taxon>
        <taxon>Opitutales</taxon>
        <taxon>Opitutaceae</taxon>
        <taxon>Horticoccus</taxon>
    </lineage>
</organism>
<dbReference type="InterPro" id="IPR011629">
    <property type="entry name" value="CobW-like_C"/>
</dbReference>
<dbReference type="PANTHER" id="PTHR43603:SF1">
    <property type="entry name" value="ZINC-REGULATED GTPASE METALLOPROTEIN ACTIVATOR 1"/>
    <property type="match status" value="1"/>
</dbReference>
<protein>
    <submittedName>
        <fullName evidence="8">GTP-binding protein</fullName>
    </submittedName>
</protein>
<sequence length="386" mass="41651">MRKMVPPSDSPRSRPPVTVLSGFLGAGKTTLLRHLLGQAEGRRWAAIVNDVAAINIDAALVAAAGAQRVVPLGNGCVCCTVRDELAETLAELAATGDYAHVFVEATGVADPRSIVRLFTRTNPFGRKLDDFAQLSALVTVVDARQFEVEERKSRDGRKRAASGVKPVFDLMLEQVECADVVVLNKCDVATAEAVRRVEALVRAVNARAEIWRVAQGRVAAAEVVGRVRFQADVTPGAAEWVRLLGGAARHAAVRTGPAVAGRHEAAFGITSFVYEERRAFAEEKLRAWFEAALPEGLLRAKGFFWVRERAADMGFASVAGGAARLEFIGTWAAALRERGVVTDAEIPPSTRERWAEPHGDRRQELVFIGVTLPEAEIRAGLAACLV</sequence>
<dbReference type="GO" id="GO:0000166">
    <property type="term" value="F:nucleotide binding"/>
    <property type="evidence" value="ECO:0007669"/>
    <property type="project" value="UniProtKB-KW"/>
</dbReference>
<comment type="function">
    <text evidence="5">Zinc chaperone that directly transfers zinc cofactor to target proteins, thereby activating them. Zinc is transferred from the CXCC motif in the GTPase domain to the zinc binding site in target proteins in a process requiring GTP hydrolysis.</text>
</comment>
<dbReference type="InterPro" id="IPR036627">
    <property type="entry name" value="CobW-likC_sf"/>
</dbReference>
<dbReference type="InterPro" id="IPR051927">
    <property type="entry name" value="Zn_Chap_cDPG_Synth"/>
</dbReference>
<dbReference type="PANTHER" id="PTHR43603">
    <property type="entry name" value="COBW DOMAIN-CONTAINING PROTEIN DDB_G0274527"/>
    <property type="match status" value="1"/>
</dbReference>
<evidence type="ECO:0000313" key="9">
    <source>
        <dbReference type="Proteomes" id="UP000825051"/>
    </source>
</evidence>
<keyword evidence="9" id="KW-1185">Reference proteome</keyword>
<dbReference type="InterPro" id="IPR027417">
    <property type="entry name" value="P-loop_NTPase"/>
</dbReference>
<comment type="similarity">
    <text evidence="4">Belongs to the SIMIBI class G3E GTPase family. ZNG1 subfamily.</text>
</comment>
<dbReference type="EMBL" id="CP080507">
    <property type="protein sequence ID" value="QYM80841.1"/>
    <property type="molecule type" value="Genomic_DNA"/>
</dbReference>
<dbReference type="SUPFAM" id="SSF90002">
    <property type="entry name" value="Hypothetical protein YjiA, C-terminal domain"/>
    <property type="match status" value="1"/>
</dbReference>
<dbReference type="GO" id="GO:0016787">
    <property type="term" value="F:hydrolase activity"/>
    <property type="evidence" value="ECO:0007669"/>
    <property type="project" value="UniProtKB-KW"/>
</dbReference>
<dbReference type="Pfam" id="PF02492">
    <property type="entry name" value="cobW"/>
    <property type="match status" value="1"/>
</dbReference>
<evidence type="ECO:0000256" key="5">
    <source>
        <dbReference type="ARBA" id="ARBA00045658"/>
    </source>
</evidence>
<evidence type="ECO:0000256" key="2">
    <source>
        <dbReference type="ARBA" id="ARBA00022801"/>
    </source>
</evidence>
<dbReference type="Proteomes" id="UP000825051">
    <property type="component" value="Chromosome"/>
</dbReference>
<accession>A0A8F9TZH5</accession>
<evidence type="ECO:0000259" key="7">
    <source>
        <dbReference type="SMART" id="SM00833"/>
    </source>
</evidence>
<evidence type="ECO:0000256" key="3">
    <source>
        <dbReference type="ARBA" id="ARBA00023186"/>
    </source>
</evidence>
<evidence type="ECO:0000256" key="1">
    <source>
        <dbReference type="ARBA" id="ARBA00022741"/>
    </source>
</evidence>
<dbReference type="Pfam" id="PF07683">
    <property type="entry name" value="CobW_C"/>
    <property type="match status" value="1"/>
</dbReference>
<comment type="catalytic activity">
    <reaction evidence="6">
        <text>GTP + H2O = GDP + phosphate + H(+)</text>
        <dbReference type="Rhea" id="RHEA:19669"/>
        <dbReference type="ChEBI" id="CHEBI:15377"/>
        <dbReference type="ChEBI" id="CHEBI:15378"/>
        <dbReference type="ChEBI" id="CHEBI:37565"/>
        <dbReference type="ChEBI" id="CHEBI:43474"/>
        <dbReference type="ChEBI" id="CHEBI:58189"/>
    </reaction>
    <physiologicalReaction direction="left-to-right" evidence="6">
        <dbReference type="Rhea" id="RHEA:19670"/>
    </physiologicalReaction>
</comment>
<keyword evidence="1" id="KW-0547">Nucleotide-binding</keyword>
<dbReference type="Gene3D" id="3.30.1220.10">
    <property type="entry name" value="CobW-like, C-terminal domain"/>
    <property type="match status" value="1"/>
</dbReference>
<dbReference type="SUPFAM" id="SSF52540">
    <property type="entry name" value="P-loop containing nucleoside triphosphate hydrolases"/>
    <property type="match status" value="1"/>
</dbReference>
<feature type="domain" description="CobW C-terminal" evidence="7">
    <location>
        <begin position="269"/>
        <end position="385"/>
    </location>
</feature>
<dbReference type="SMART" id="SM00833">
    <property type="entry name" value="CobW_C"/>
    <property type="match status" value="1"/>
</dbReference>